<evidence type="ECO:0000256" key="4">
    <source>
        <dbReference type="ARBA" id="ARBA00022840"/>
    </source>
</evidence>
<keyword evidence="7" id="KW-1185">Reference proteome</keyword>
<dbReference type="PANTHER" id="PTHR35372:SF2">
    <property type="entry name" value="SF3 HELICASE DOMAIN-CONTAINING PROTEIN"/>
    <property type="match status" value="1"/>
</dbReference>
<evidence type="ECO:0000259" key="5">
    <source>
        <dbReference type="PROSITE" id="PS51206"/>
    </source>
</evidence>
<dbReference type="Gene3D" id="3.40.50.300">
    <property type="entry name" value="P-loop containing nucleotide triphosphate hydrolases"/>
    <property type="match status" value="1"/>
</dbReference>
<dbReference type="InterPro" id="IPR045455">
    <property type="entry name" value="NrS-1_pol-like_helicase"/>
</dbReference>
<evidence type="ECO:0000256" key="3">
    <source>
        <dbReference type="ARBA" id="ARBA00022806"/>
    </source>
</evidence>
<dbReference type="Pfam" id="PF08706">
    <property type="entry name" value="D5_N"/>
    <property type="match status" value="1"/>
</dbReference>
<evidence type="ECO:0000256" key="2">
    <source>
        <dbReference type="ARBA" id="ARBA00022801"/>
    </source>
</evidence>
<dbReference type="RefSeq" id="WP_238726254.1">
    <property type="nucleotide sequence ID" value="NZ_JAHQCX010000002.1"/>
</dbReference>
<dbReference type="PROSITE" id="PS51206">
    <property type="entry name" value="SF3_HELICASE_1"/>
    <property type="match status" value="1"/>
</dbReference>
<keyword evidence="2" id="KW-0378">Hydrolase</keyword>
<dbReference type="PANTHER" id="PTHR35372">
    <property type="entry name" value="ATP BINDING PROTEIN-RELATED"/>
    <property type="match status" value="1"/>
</dbReference>
<name>A0ABS6K3L6_9FIRM</name>
<protein>
    <submittedName>
        <fullName evidence="6">DNA primase</fullName>
    </submittedName>
</protein>
<evidence type="ECO:0000256" key="1">
    <source>
        <dbReference type="ARBA" id="ARBA00022741"/>
    </source>
</evidence>
<dbReference type="NCBIfam" id="TIGR01613">
    <property type="entry name" value="primase_Cterm"/>
    <property type="match status" value="1"/>
</dbReference>
<organism evidence="6 7">
    <name type="scientific">Diplocloster modestus</name>
    <dbReference type="NCBI Taxonomy" id="2850322"/>
    <lineage>
        <taxon>Bacteria</taxon>
        <taxon>Bacillati</taxon>
        <taxon>Bacillota</taxon>
        <taxon>Clostridia</taxon>
        <taxon>Lachnospirales</taxon>
        <taxon>Lachnospiraceae</taxon>
        <taxon>Diplocloster</taxon>
    </lineage>
</organism>
<dbReference type="EMBL" id="JAHQCX010000002">
    <property type="protein sequence ID" value="MBU9725101.1"/>
    <property type="molecule type" value="Genomic_DNA"/>
</dbReference>
<dbReference type="Pfam" id="PF03288">
    <property type="entry name" value="Pox_D5"/>
    <property type="match status" value="1"/>
</dbReference>
<gene>
    <name evidence="6" type="ORF">KTH90_03645</name>
</gene>
<dbReference type="Pfam" id="PF19263">
    <property type="entry name" value="DUF5906"/>
    <property type="match status" value="1"/>
</dbReference>
<dbReference type="InterPro" id="IPR014015">
    <property type="entry name" value="Helicase_SF3_DNA-vir"/>
</dbReference>
<dbReference type="Proteomes" id="UP001314681">
    <property type="component" value="Unassembled WGS sequence"/>
</dbReference>
<dbReference type="InterPro" id="IPR006500">
    <property type="entry name" value="Helicase_put_C_phage/plasmid"/>
</dbReference>
<dbReference type="SUPFAM" id="SSF52540">
    <property type="entry name" value="P-loop containing nucleoside triphosphate hydrolases"/>
    <property type="match status" value="1"/>
</dbReference>
<keyword evidence="3" id="KW-0347">Helicase</keyword>
<sequence length="622" mass="70578">MSVKENRPDVCATFGTANPICRNDTTDTRLGQVPYACSAVVDEYISLDGFADYCREQCITYDDVLRDSTLMYLSEIDRDDPPSQGELKHALLAATNRCIEAYNMGEQNEAAPPGASLKDRFPSQKPAGERYKRLSGLHPLQIALVLRELHGALGIRLDESNSDENFDIGVFQRSGSKKGTYDTCPVSLERLIRSYDSAISVRGVAETEAVLRSICEVRPKTSDPDLVAVNNGVYDYDKKFLYDFDPGFVFTSKSHVNFKENPPNPVIHNDEDGTDWDVETWMSELSDDPSMVNLLWQVLGAALRPNVAWHKTAWFYSDSGNNGKGTLCTLMRNLLGDDAWASLPLKAFSNPFMLEPLSRVSAIITDENDTGTFVDDAAALKSVITHDPFLMDRKFKAPRSVLFNGFMVQCVNELPKLRDKSESLYRRLLVIPFEKRFEGVERKYIKDDYLHRPEVLEYVMHKLLAETDYYELDVPQACVDMLEEFKLENDPVRQFAEEAFTEAAWDLLPYKFMYDFYRHWFQRNMPSGRPVGRNAFIKSLKGLSAEYGWLAQDKVRSDGRMDKPEPLILEYDVREWMNSGYTGSDPGRKCMPDLAESYRGFVRVSTVGSGGSNETDSEDKED</sequence>
<keyword evidence="1" id="KW-0547">Nucleotide-binding</keyword>
<dbReference type="InterPro" id="IPR014818">
    <property type="entry name" value="Phage/plasmid_primase_P4_C"/>
</dbReference>
<dbReference type="InterPro" id="IPR051620">
    <property type="entry name" value="ORF904-like_C"/>
</dbReference>
<evidence type="ECO:0000313" key="7">
    <source>
        <dbReference type="Proteomes" id="UP001314681"/>
    </source>
</evidence>
<dbReference type="InterPro" id="IPR027417">
    <property type="entry name" value="P-loop_NTPase"/>
</dbReference>
<reference evidence="6 7" key="1">
    <citation type="submission" date="2021-06" db="EMBL/GenBank/DDBJ databases">
        <title>Description of novel taxa of the family Lachnospiraceae.</title>
        <authorList>
            <person name="Chaplin A.V."/>
            <person name="Sokolova S.R."/>
            <person name="Pikina A.P."/>
            <person name="Korzhanova M."/>
            <person name="Belova V."/>
            <person name="Korostin D."/>
            <person name="Efimov B.A."/>
        </authorList>
    </citation>
    <scope>NUCLEOTIDE SEQUENCE [LARGE SCALE GENOMIC DNA]</scope>
    <source>
        <strain evidence="6 7">ASD4241</strain>
    </source>
</reference>
<proteinExistence type="predicted"/>
<feature type="domain" description="SF3 helicase" evidence="5">
    <location>
        <begin position="290"/>
        <end position="446"/>
    </location>
</feature>
<comment type="caution">
    <text evidence="6">The sequence shown here is derived from an EMBL/GenBank/DDBJ whole genome shotgun (WGS) entry which is preliminary data.</text>
</comment>
<accession>A0ABS6K3L6</accession>
<dbReference type="InterPro" id="IPR004968">
    <property type="entry name" value="DNA_primase/NTPase_C"/>
</dbReference>
<keyword evidence="4" id="KW-0067">ATP-binding</keyword>
<evidence type="ECO:0000313" key="6">
    <source>
        <dbReference type="EMBL" id="MBU9725101.1"/>
    </source>
</evidence>